<proteinExistence type="predicted"/>
<dbReference type="RefSeq" id="XP_062658278.1">
    <property type="nucleotide sequence ID" value="XM_062799143.1"/>
</dbReference>
<keyword evidence="2" id="KW-1185">Reference proteome</keyword>
<evidence type="ECO:0000313" key="2">
    <source>
        <dbReference type="Proteomes" id="UP001278766"/>
    </source>
</evidence>
<comment type="caution">
    <text evidence="1">The sequence shown here is derived from an EMBL/GenBank/DDBJ whole genome shotgun (WGS) entry which is preliminary data.</text>
</comment>
<dbReference type="Proteomes" id="UP001278766">
    <property type="component" value="Unassembled WGS sequence"/>
</dbReference>
<reference evidence="1" key="2">
    <citation type="submission" date="2023-06" db="EMBL/GenBank/DDBJ databases">
        <authorList>
            <consortium name="Lawrence Berkeley National Laboratory"/>
            <person name="Haridas S."/>
            <person name="Hensen N."/>
            <person name="Bonometti L."/>
            <person name="Westerberg I."/>
            <person name="Brannstrom I.O."/>
            <person name="Guillou S."/>
            <person name="Cros-Aarteil S."/>
            <person name="Calhoun S."/>
            <person name="Kuo A."/>
            <person name="Mondo S."/>
            <person name="Pangilinan J."/>
            <person name="Riley R."/>
            <person name="Labutti K."/>
            <person name="Andreopoulos B."/>
            <person name="Lipzen A."/>
            <person name="Chen C."/>
            <person name="Yanf M."/>
            <person name="Daum C."/>
            <person name="Ng V."/>
            <person name="Clum A."/>
            <person name="Steindorff A."/>
            <person name="Ohm R."/>
            <person name="Martin F."/>
            <person name="Silar P."/>
            <person name="Natvig D."/>
            <person name="Lalanne C."/>
            <person name="Gautier V."/>
            <person name="Ament-Velasquez S.L."/>
            <person name="Kruys A."/>
            <person name="Hutchinson M.I."/>
            <person name="Powell A.J."/>
            <person name="Barry K."/>
            <person name="Miller A.N."/>
            <person name="Grigoriev I.V."/>
            <person name="Debuchy R."/>
            <person name="Gladieux P."/>
            <person name="Thoren M.H."/>
            <person name="Johannesson H."/>
        </authorList>
    </citation>
    <scope>NUCLEOTIDE SEQUENCE</scope>
    <source>
        <strain evidence="1">CBS 168.71</strain>
    </source>
</reference>
<protein>
    <submittedName>
        <fullName evidence="1">Uncharacterized protein</fullName>
    </submittedName>
</protein>
<gene>
    <name evidence="1" type="ORF">B0H64DRAFT_194702</name>
</gene>
<dbReference type="AlphaFoldDB" id="A0AAE0HEE0"/>
<evidence type="ECO:0000313" key="1">
    <source>
        <dbReference type="EMBL" id="KAK3294764.1"/>
    </source>
</evidence>
<accession>A0AAE0HEE0</accession>
<name>A0AAE0HEE0_9PEZI</name>
<organism evidence="1 2">
    <name type="scientific">Chaetomium fimeti</name>
    <dbReference type="NCBI Taxonomy" id="1854472"/>
    <lineage>
        <taxon>Eukaryota</taxon>
        <taxon>Fungi</taxon>
        <taxon>Dikarya</taxon>
        <taxon>Ascomycota</taxon>
        <taxon>Pezizomycotina</taxon>
        <taxon>Sordariomycetes</taxon>
        <taxon>Sordariomycetidae</taxon>
        <taxon>Sordariales</taxon>
        <taxon>Chaetomiaceae</taxon>
        <taxon>Chaetomium</taxon>
    </lineage>
</organism>
<dbReference type="GeneID" id="87836091"/>
<reference evidence="1" key="1">
    <citation type="journal article" date="2023" name="Mol. Phylogenet. Evol.">
        <title>Genome-scale phylogeny and comparative genomics of the fungal order Sordariales.</title>
        <authorList>
            <person name="Hensen N."/>
            <person name="Bonometti L."/>
            <person name="Westerberg I."/>
            <person name="Brannstrom I.O."/>
            <person name="Guillou S."/>
            <person name="Cros-Aarteil S."/>
            <person name="Calhoun S."/>
            <person name="Haridas S."/>
            <person name="Kuo A."/>
            <person name="Mondo S."/>
            <person name="Pangilinan J."/>
            <person name="Riley R."/>
            <person name="LaButti K."/>
            <person name="Andreopoulos B."/>
            <person name="Lipzen A."/>
            <person name="Chen C."/>
            <person name="Yan M."/>
            <person name="Daum C."/>
            <person name="Ng V."/>
            <person name="Clum A."/>
            <person name="Steindorff A."/>
            <person name="Ohm R.A."/>
            <person name="Martin F."/>
            <person name="Silar P."/>
            <person name="Natvig D.O."/>
            <person name="Lalanne C."/>
            <person name="Gautier V."/>
            <person name="Ament-Velasquez S.L."/>
            <person name="Kruys A."/>
            <person name="Hutchinson M.I."/>
            <person name="Powell A.J."/>
            <person name="Barry K."/>
            <person name="Miller A.N."/>
            <person name="Grigoriev I.V."/>
            <person name="Debuchy R."/>
            <person name="Gladieux P."/>
            <person name="Hiltunen Thoren M."/>
            <person name="Johannesson H."/>
        </authorList>
    </citation>
    <scope>NUCLEOTIDE SEQUENCE</scope>
    <source>
        <strain evidence="1">CBS 168.71</strain>
    </source>
</reference>
<dbReference type="EMBL" id="JAUEPN010000005">
    <property type="protein sequence ID" value="KAK3294764.1"/>
    <property type="molecule type" value="Genomic_DNA"/>
</dbReference>
<sequence>MLLRALTDLKLTDARAAQSVITLPSLLLPLHSTAECAFHLLHSRPFQWRFLPCDPFPSCSSRPHPGYSPRCFSLLAAIAALSCSPGNPPRRFLAAKPLLRVSLFSTSNQNPLVIVGCRGCRSSCFKPLEKRRHGGTAYPYYAVYNHLNIHSQPPRPRPNRCRS</sequence>